<keyword evidence="5 8" id="KW-0822">Tryptophan biosynthesis</keyword>
<dbReference type="GO" id="GO:0000162">
    <property type="term" value="P:L-tryptophan biosynthetic process"/>
    <property type="evidence" value="ECO:0007669"/>
    <property type="project" value="UniProtKB-UniRule"/>
</dbReference>
<dbReference type="PANTHER" id="PTHR22854">
    <property type="entry name" value="TRYPTOPHAN BIOSYNTHESIS PROTEIN"/>
    <property type="match status" value="1"/>
</dbReference>
<dbReference type="InterPro" id="IPR011060">
    <property type="entry name" value="RibuloseP-bd_barrel"/>
</dbReference>
<dbReference type="GO" id="GO:0004425">
    <property type="term" value="F:indole-3-glycerol-phosphate synthase activity"/>
    <property type="evidence" value="ECO:0007669"/>
    <property type="project" value="UniProtKB-UniRule"/>
</dbReference>
<comment type="catalytic activity">
    <reaction evidence="1 8">
        <text>1-(2-carboxyphenylamino)-1-deoxy-D-ribulose 5-phosphate + H(+) = (1S,2R)-1-C-(indol-3-yl)glycerol 3-phosphate + CO2 + H2O</text>
        <dbReference type="Rhea" id="RHEA:23476"/>
        <dbReference type="ChEBI" id="CHEBI:15377"/>
        <dbReference type="ChEBI" id="CHEBI:15378"/>
        <dbReference type="ChEBI" id="CHEBI:16526"/>
        <dbReference type="ChEBI" id="CHEBI:58613"/>
        <dbReference type="ChEBI" id="CHEBI:58866"/>
        <dbReference type="EC" id="4.1.1.48"/>
    </reaction>
</comment>
<dbReference type="RefSeq" id="WP_011962674.1">
    <property type="nucleotide sequence ID" value="NZ_CBCRUL010000016.1"/>
</dbReference>
<dbReference type="NCBIfam" id="NF001377">
    <property type="entry name" value="PRK00278.2-4"/>
    <property type="match status" value="1"/>
</dbReference>
<dbReference type="FunFam" id="3.20.20.70:FF:000024">
    <property type="entry name" value="Indole-3-glycerol phosphate synthase"/>
    <property type="match status" value="1"/>
</dbReference>
<dbReference type="CDD" id="cd00331">
    <property type="entry name" value="IGPS"/>
    <property type="match status" value="1"/>
</dbReference>
<dbReference type="AlphaFoldDB" id="A0A076NXH3"/>
<comment type="pathway">
    <text evidence="2 8">Amino-acid biosynthesis; L-tryptophan biosynthesis; L-tryptophan from chorismate: step 4/5.</text>
</comment>
<dbReference type="InterPro" id="IPR013798">
    <property type="entry name" value="Indole-3-glycerol_P_synth_dom"/>
</dbReference>
<dbReference type="Pfam" id="PF00218">
    <property type="entry name" value="IGPS"/>
    <property type="match status" value="1"/>
</dbReference>
<evidence type="ECO:0000256" key="3">
    <source>
        <dbReference type="ARBA" id="ARBA00022605"/>
    </source>
</evidence>
<keyword evidence="3 8" id="KW-0028">Amino-acid biosynthesis</keyword>
<dbReference type="Proteomes" id="UP000596329">
    <property type="component" value="Chromosome"/>
</dbReference>
<evidence type="ECO:0000256" key="8">
    <source>
        <dbReference type="HAMAP-Rule" id="MF_00134"/>
    </source>
</evidence>
<gene>
    <name evidence="8 10" type="primary">trpC</name>
    <name evidence="10" type="ORF">H0H26_10960</name>
</gene>
<dbReference type="UniPathway" id="UPA00035">
    <property type="reaction ID" value="UER00043"/>
</dbReference>
<dbReference type="KEGG" id="fpw:IA04_02460"/>
<evidence type="ECO:0000256" key="6">
    <source>
        <dbReference type="ARBA" id="ARBA00023141"/>
    </source>
</evidence>
<proteinExistence type="inferred from homology"/>
<feature type="domain" description="Indole-3-glycerol phosphate synthase" evidence="9">
    <location>
        <begin position="4"/>
        <end position="251"/>
    </location>
</feature>
<dbReference type="HAMAP" id="MF_00134_B">
    <property type="entry name" value="IGPS_B"/>
    <property type="match status" value="1"/>
</dbReference>
<evidence type="ECO:0000256" key="1">
    <source>
        <dbReference type="ARBA" id="ARBA00001633"/>
    </source>
</evidence>
<dbReference type="PANTHER" id="PTHR22854:SF2">
    <property type="entry name" value="INDOLE-3-GLYCEROL-PHOSPHATE SYNTHASE"/>
    <property type="match status" value="1"/>
</dbReference>
<dbReference type="KEGG" id="fpk:IA06_02500"/>
<evidence type="ECO:0000313" key="11">
    <source>
        <dbReference type="Proteomes" id="UP000596329"/>
    </source>
</evidence>
<dbReference type="GO" id="GO:0004640">
    <property type="term" value="F:phosphoribosylanthranilate isomerase activity"/>
    <property type="evidence" value="ECO:0007669"/>
    <property type="project" value="TreeGrafter"/>
</dbReference>
<dbReference type="KEGG" id="fpv:IA03_02550"/>
<dbReference type="EC" id="4.1.1.48" evidence="8"/>
<reference evidence="10 11" key="1">
    <citation type="submission" date="2020-07" db="EMBL/GenBank/DDBJ databases">
        <title>Genomic characterization of Flavobacterium psychrophilum strains.</title>
        <authorList>
            <person name="Castillo D."/>
            <person name="Jorgensen J."/>
            <person name="Middelboe M."/>
        </authorList>
    </citation>
    <scope>NUCLEOTIDE SEQUENCE [LARGE SCALE GENOMIC DNA]</scope>
    <source>
        <strain evidence="10 11">FPS-R7</strain>
    </source>
</reference>
<dbReference type="KEGG" id="fpq:IB65_02470"/>
<evidence type="ECO:0000259" key="9">
    <source>
        <dbReference type="Pfam" id="PF00218"/>
    </source>
</evidence>
<dbReference type="InterPro" id="IPR045186">
    <property type="entry name" value="Indole-3-glycerol_P_synth"/>
</dbReference>
<dbReference type="KEGG" id="fpc:FPSM_01828"/>
<dbReference type="SUPFAM" id="SSF51366">
    <property type="entry name" value="Ribulose-phoshate binding barrel"/>
    <property type="match status" value="1"/>
</dbReference>
<dbReference type="OMA" id="RGPHDLI"/>
<evidence type="ECO:0000313" key="10">
    <source>
        <dbReference type="EMBL" id="QRE03406.1"/>
    </source>
</evidence>
<organism evidence="10 11">
    <name type="scientific">Flavobacterium psychrophilum</name>
    <dbReference type="NCBI Taxonomy" id="96345"/>
    <lineage>
        <taxon>Bacteria</taxon>
        <taxon>Pseudomonadati</taxon>
        <taxon>Bacteroidota</taxon>
        <taxon>Flavobacteriia</taxon>
        <taxon>Flavobacteriales</taxon>
        <taxon>Flavobacteriaceae</taxon>
        <taxon>Flavobacterium</taxon>
    </lineage>
</organism>
<evidence type="ECO:0000256" key="2">
    <source>
        <dbReference type="ARBA" id="ARBA00004696"/>
    </source>
</evidence>
<comment type="similarity">
    <text evidence="8">Belongs to the TrpC family.</text>
</comment>
<keyword evidence="7 8" id="KW-0456">Lyase</keyword>
<dbReference type="Gene3D" id="3.20.20.70">
    <property type="entry name" value="Aldolase class I"/>
    <property type="match status" value="1"/>
</dbReference>
<evidence type="ECO:0000256" key="7">
    <source>
        <dbReference type="ARBA" id="ARBA00023239"/>
    </source>
</evidence>
<sequence length="260" mass="28910">MNILDKIIVDKKREVILKKTIIPISQLENSVLFGSRTVSLSKILRNSNAGIIAEHKRRSPSKAEINYNFSVEEVVKGYQNAGVCGISVLTDAKYFGGSLDDLLVARASINIPLLRKEFIIDEYQILEAKAHGADLILLIAAVLTREEIKNLSEFAQSLGLEVLLEVHNLEELQKSIMPTLDMIGVNNRNLKTFEVSLDFSKQLASEIPDEFVKVSESGISSIEAINELKPYGYKGFLIGENFMKTDNPGKAAEIFIKNLI</sequence>
<name>A0A076NXH3_FLAPS</name>
<dbReference type="InterPro" id="IPR013785">
    <property type="entry name" value="Aldolase_TIM"/>
</dbReference>
<evidence type="ECO:0000256" key="5">
    <source>
        <dbReference type="ARBA" id="ARBA00022822"/>
    </source>
</evidence>
<evidence type="ECO:0000256" key="4">
    <source>
        <dbReference type="ARBA" id="ARBA00022793"/>
    </source>
</evidence>
<keyword evidence="4 8" id="KW-0210">Decarboxylase</keyword>
<keyword evidence="6 8" id="KW-0057">Aromatic amino acid biosynthesis</keyword>
<accession>A0A076NXH3</accession>
<protein>
    <recommendedName>
        <fullName evidence="8">Indole-3-glycerol phosphate synthase</fullName>
        <shortName evidence="8">IGPS</shortName>
        <ecNumber evidence="8">4.1.1.48</ecNumber>
    </recommendedName>
</protein>
<dbReference type="EMBL" id="CP059075">
    <property type="protein sequence ID" value="QRE03406.1"/>
    <property type="molecule type" value="Genomic_DNA"/>
</dbReference>